<dbReference type="AlphaFoldDB" id="A0A075MSV9"/>
<organism evidence="2 3">
    <name type="scientific">Candidatus Nitrososphaera evergladensis SR1</name>
    <dbReference type="NCBI Taxonomy" id="1459636"/>
    <lineage>
        <taxon>Archaea</taxon>
        <taxon>Nitrososphaerota</taxon>
        <taxon>Nitrososphaeria</taxon>
        <taxon>Nitrososphaerales</taxon>
        <taxon>Nitrososphaeraceae</taxon>
        <taxon>Nitrososphaera</taxon>
    </lineage>
</organism>
<name>A0A075MSV9_9ARCH</name>
<dbReference type="KEGG" id="nev:NTE_02191"/>
<feature type="domain" description="C2H2-type" evidence="1">
    <location>
        <begin position="128"/>
        <end position="156"/>
    </location>
</feature>
<dbReference type="EMBL" id="CP007174">
    <property type="protein sequence ID" value="AIF84245.1"/>
    <property type="molecule type" value="Genomic_DNA"/>
</dbReference>
<proteinExistence type="predicted"/>
<dbReference type="eggNOG" id="arCOG02155">
    <property type="taxonomic scope" value="Archaea"/>
</dbReference>
<accession>A0A075MSV9</accession>
<dbReference type="STRING" id="1459636.NTE_02191"/>
<evidence type="ECO:0000313" key="2">
    <source>
        <dbReference type="EMBL" id="AIF84245.1"/>
    </source>
</evidence>
<reference evidence="2 3" key="1">
    <citation type="journal article" date="2014" name="PLoS ONE">
        <title>Genome Sequence of Candidatus Nitrososphaera evergladensis from Group I.1b Enriched from Everglades Soil Reveals Novel Genomic Features of the Ammonia-Oxidizing Archaea.</title>
        <authorList>
            <person name="Zhalnina K.V."/>
            <person name="Dias R."/>
            <person name="Leonard M.T."/>
            <person name="Dorr de Quadros P."/>
            <person name="Camargo F.A."/>
            <person name="Drew J.C."/>
            <person name="Farmerie W.G."/>
            <person name="Daroub S.H."/>
            <person name="Triplett E.W."/>
        </authorList>
    </citation>
    <scope>NUCLEOTIDE SEQUENCE [LARGE SCALE GENOMIC DNA]</scope>
    <source>
        <strain evidence="2 3">SR1</strain>
    </source>
</reference>
<protein>
    <recommendedName>
        <fullName evidence="1">C2H2-type domain-containing protein</fullName>
    </recommendedName>
</protein>
<dbReference type="OrthoDB" id="381296at2157"/>
<dbReference type="Gene3D" id="3.30.160.60">
    <property type="entry name" value="Classic Zinc Finger"/>
    <property type="match status" value="1"/>
</dbReference>
<dbReference type="RefSeq" id="WP_148700855.1">
    <property type="nucleotide sequence ID" value="NZ_CP007174.1"/>
</dbReference>
<dbReference type="GeneID" id="41597913"/>
<keyword evidence="3" id="KW-1185">Reference proteome</keyword>
<dbReference type="PROSITE" id="PS50157">
    <property type="entry name" value="ZINC_FINGER_C2H2_2"/>
    <property type="match status" value="1"/>
</dbReference>
<evidence type="ECO:0000313" key="3">
    <source>
        <dbReference type="Proteomes" id="UP000028194"/>
    </source>
</evidence>
<evidence type="ECO:0000259" key="1">
    <source>
        <dbReference type="PROSITE" id="PS50157"/>
    </source>
</evidence>
<sequence>MELGNAKVYTSDKKSAGRVTRVDTEYFTTFKKGLTVDEEYRIPLDAILDVQTTEKSAVVKLALSREQLKHGYEILKGEPNSELVSGKAESELKIPFKKQVIHYEATKPLEENIAITPSKEGLPHDTQYSCDMCAEKFDDADSLQTHRADVHKGATGI</sequence>
<dbReference type="InterPro" id="IPR013087">
    <property type="entry name" value="Znf_C2H2_type"/>
</dbReference>
<dbReference type="PROSITE" id="PS00028">
    <property type="entry name" value="ZINC_FINGER_C2H2_1"/>
    <property type="match status" value="1"/>
</dbReference>
<dbReference type="Proteomes" id="UP000028194">
    <property type="component" value="Chromosome"/>
</dbReference>
<gene>
    <name evidence="2" type="ORF">NTE_02191</name>
</gene>
<dbReference type="HOGENOM" id="CLU_1691591_0_0_2"/>